<protein>
    <submittedName>
        <fullName evidence="4">Fumarate hydratase subunit beta</fullName>
    </submittedName>
</protein>
<comment type="caution">
    <text evidence="4">The sequence shown here is derived from an EMBL/GenBank/DDBJ whole genome shotgun (WGS) entry which is preliminary data.</text>
</comment>
<keyword evidence="2" id="KW-0456">Lyase</keyword>
<name>A0AA45HJ49_9BACT</name>
<dbReference type="Gene3D" id="3.20.130.10">
    <property type="entry name" value="Fe-S hydro-lyase, tartrate dehydratase beta-type, catalytic domain"/>
    <property type="match status" value="1"/>
</dbReference>
<evidence type="ECO:0000259" key="3">
    <source>
        <dbReference type="Pfam" id="PF05683"/>
    </source>
</evidence>
<dbReference type="Proteomes" id="UP000245921">
    <property type="component" value="Unassembled WGS sequence"/>
</dbReference>
<reference evidence="4 5" key="1">
    <citation type="submission" date="2018-05" db="EMBL/GenBank/DDBJ databases">
        <title>Genomic Encyclopedia of Type Strains, Phase IV (KMG-IV): sequencing the most valuable type-strain genomes for metagenomic binning, comparative biology and taxonomic classification.</title>
        <authorList>
            <person name="Goeker M."/>
        </authorList>
    </citation>
    <scope>NUCLEOTIDE SEQUENCE [LARGE SCALE GENOMIC DNA]</scope>
    <source>
        <strain evidence="4 5">DSM 24906</strain>
    </source>
</reference>
<comment type="similarity">
    <text evidence="1">Belongs to the class-I fumarase family.</text>
</comment>
<dbReference type="PANTHER" id="PTHR43351:SF2">
    <property type="entry name" value="L(+)-TARTRATE DEHYDRATASE SUBUNIT BETA-RELATED"/>
    <property type="match status" value="1"/>
</dbReference>
<sequence>MNFENLRVGDQIEYTGELIVMRDAAHKRLKEIYISGKELPIKLDNKIIFYAGPAKKPDFQVIGAIGPTTSNRMDKYLEFVYKLGVIATIGKGKRSLEACKVNKKYKKHYFITPSGMAALLSQKVKKYEILAFEDLGTEAIQRLFVEKFPLMVGIDKYGKSLW</sequence>
<evidence type="ECO:0000256" key="1">
    <source>
        <dbReference type="ARBA" id="ARBA00008876"/>
    </source>
</evidence>
<dbReference type="EMBL" id="QGGI01000005">
    <property type="protein sequence ID" value="PWJ95413.1"/>
    <property type="molecule type" value="Genomic_DNA"/>
</dbReference>
<gene>
    <name evidence="4" type="ORF">C7380_10540</name>
</gene>
<evidence type="ECO:0000256" key="2">
    <source>
        <dbReference type="ARBA" id="ARBA00023239"/>
    </source>
</evidence>
<dbReference type="SUPFAM" id="SSF117457">
    <property type="entry name" value="FumA C-terminal domain-like"/>
    <property type="match status" value="1"/>
</dbReference>
<evidence type="ECO:0000313" key="5">
    <source>
        <dbReference type="Proteomes" id="UP000245921"/>
    </source>
</evidence>
<dbReference type="InterPro" id="IPR004647">
    <property type="entry name" value="Fe-S_hydro-lyase_TtdB-typ_cat"/>
</dbReference>
<dbReference type="RefSeq" id="WP_109604328.1">
    <property type="nucleotide sequence ID" value="NZ_JAMHJO010000003.1"/>
</dbReference>
<dbReference type="PANTHER" id="PTHR43351">
    <property type="entry name" value="L(+)-TARTRATE DEHYDRATASE SUBUNIT BETA"/>
    <property type="match status" value="1"/>
</dbReference>
<dbReference type="NCBIfam" id="TIGR00723">
    <property type="entry name" value="ttdB_fumA_fumB"/>
    <property type="match status" value="1"/>
</dbReference>
<proteinExistence type="inferred from homology"/>
<organism evidence="4 5">
    <name type="scientific">Oceanotoga teriensis</name>
    <dbReference type="NCBI Taxonomy" id="515440"/>
    <lineage>
        <taxon>Bacteria</taxon>
        <taxon>Thermotogati</taxon>
        <taxon>Thermotogota</taxon>
        <taxon>Thermotogae</taxon>
        <taxon>Petrotogales</taxon>
        <taxon>Petrotogaceae</taxon>
        <taxon>Oceanotoga</taxon>
    </lineage>
</organism>
<dbReference type="GO" id="GO:0016836">
    <property type="term" value="F:hydro-lyase activity"/>
    <property type="evidence" value="ECO:0007669"/>
    <property type="project" value="InterPro"/>
</dbReference>
<evidence type="ECO:0000313" key="4">
    <source>
        <dbReference type="EMBL" id="PWJ95413.1"/>
    </source>
</evidence>
<dbReference type="AlphaFoldDB" id="A0AA45HJ49"/>
<dbReference type="Pfam" id="PF05683">
    <property type="entry name" value="Fumerase_C"/>
    <property type="match status" value="1"/>
</dbReference>
<keyword evidence="5" id="KW-1185">Reference proteome</keyword>
<feature type="domain" description="Fe-S hydro-lyase tartrate dehydratase beta-type catalytic" evidence="3">
    <location>
        <begin position="4"/>
        <end position="161"/>
    </location>
</feature>
<accession>A0AA45HJ49</accession>
<dbReference type="InterPro" id="IPR036660">
    <property type="entry name" value="Fe-S_hydroAse_TtdB_cat_sf"/>
</dbReference>